<feature type="binding site" evidence="7">
    <location>
        <position position="252"/>
    </location>
    <ligand>
        <name>FMN</name>
        <dbReference type="ChEBI" id="CHEBI:58210"/>
    </ligand>
</feature>
<dbReference type="KEGG" id="mflu:HZU40_12905"/>
<dbReference type="Proteomes" id="UP000199707">
    <property type="component" value="Unassembled WGS sequence"/>
</dbReference>
<dbReference type="Gene3D" id="3.20.20.70">
    <property type="entry name" value="Aldolase class I"/>
    <property type="match status" value="1"/>
</dbReference>
<gene>
    <name evidence="9" type="primary">mftD</name>
    <name evidence="9" type="ORF">HZU40_12905</name>
    <name evidence="10" type="ORF">SAMN02799620_01803</name>
</gene>
<name>A0A1G4VW17_9MYCO</name>
<dbReference type="GO" id="GO:0016491">
    <property type="term" value="F:oxidoreductase activity"/>
    <property type="evidence" value="ECO:0007669"/>
    <property type="project" value="UniProtKB-KW"/>
</dbReference>
<comment type="cofactor">
    <cofactor evidence="1">
        <name>FMN</name>
        <dbReference type="ChEBI" id="CHEBI:58210"/>
    </cofactor>
</comment>
<dbReference type="AlphaFoldDB" id="A0A1G4VW17"/>
<evidence type="ECO:0000256" key="5">
    <source>
        <dbReference type="ARBA" id="ARBA00024042"/>
    </source>
</evidence>
<evidence type="ECO:0000313" key="9">
    <source>
        <dbReference type="EMBL" id="QNJ95053.1"/>
    </source>
</evidence>
<dbReference type="InterPro" id="IPR000262">
    <property type="entry name" value="FMN-dep_DH"/>
</dbReference>
<dbReference type="Pfam" id="PF01070">
    <property type="entry name" value="FMN_dh"/>
    <property type="match status" value="1"/>
</dbReference>
<evidence type="ECO:0000256" key="3">
    <source>
        <dbReference type="ARBA" id="ARBA00022643"/>
    </source>
</evidence>
<feature type="binding site" evidence="7">
    <location>
        <position position="154"/>
    </location>
    <ligand>
        <name>FMN</name>
        <dbReference type="ChEBI" id="CHEBI:58210"/>
    </ligand>
</feature>
<reference evidence="9 12" key="3">
    <citation type="submission" date="2020-07" db="EMBL/GenBank/DDBJ databases">
        <title>Draft genome sequence of four isobutane-metabolizing strains capable of cometabolically degrading diverse ether contaminants.</title>
        <authorList>
            <person name="Chen W."/>
            <person name="Faulkner N."/>
            <person name="Smith C."/>
            <person name="Hyman M."/>
        </authorList>
    </citation>
    <scope>NUCLEOTIDE SEQUENCE [LARGE SCALE GENOMIC DNA]</scope>
    <source>
        <strain evidence="9 12">2A</strain>
    </source>
</reference>
<dbReference type="STRING" id="1502745.SAMN02799620_01803"/>
<keyword evidence="2 7" id="KW-0285">Flavoprotein</keyword>
<feature type="binding site" evidence="7">
    <location>
        <position position="276"/>
    </location>
    <ligand>
        <name>glyoxylate</name>
        <dbReference type="ChEBI" id="CHEBI:36655"/>
    </ligand>
</feature>
<evidence type="ECO:0000256" key="1">
    <source>
        <dbReference type="ARBA" id="ARBA00001917"/>
    </source>
</evidence>
<evidence type="ECO:0000313" key="12">
    <source>
        <dbReference type="Proteomes" id="UP000515498"/>
    </source>
</evidence>
<feature type="binding site" evidence="7">
    <location>
        <position position="274"/>
    </location>
    <ligand>
        <name>FMN</name>
        <dbReference type="ChEBI" id="CHEBI:58210"/>
    </ligand>
</feature>
<evidence type="ECO:0000256" key="7">
    <source>
        <dbReference type="PIRSR" id="PIRSR000138-2"/>
    </source>
</evidence>
<evidence type="ECO:0000259" key="8">
    <source>
        <dbReference type="PROSITE" id="PS51349"/>
    </source>
</evidence>
<keyword evidence="4" id="KW-0560">Oxidoreductase</keyword>
<evidence type="ECO:0000256" key="4">
    <source>
        <dbReference type="ARBA" id="ARBA00023002"/>
    </source>
</evidence>
<proteinExistence type="inferred from homology"/>
<feature type="binding site" evidence="7">
    <location>
        <position position="126"/>
    </location>
    <ligand>
        <name>FMN</name>
        <dbReference type="ChEBI" id="CHEBI:58210"/>
    </ligand>
</feature>
<feature type="binding site" evidence="7">
    <location>
        <position position="163"/>
    </location>
    <ligand>
        <name>glyoxylate</name>
        <dbReference type="ChEBI" id="CHEBI:36655"/>
    </ligand>
</feature>
<dbReference type="PANTHER" id="PTHR10578:SF107">
    <property type="entry name" value="2-HYDROXYACID OXIDASE 1"/>
    <property type="match status" value="1"/>
</dbReference>
<feature type="domain" description="FMN hydroxy acid dehydrogenase" evidence="8">
    <location>
        <begin position="1"/>
        <end position="381"/>
    </location>
</feature>
<evidence type="ECO:0000256" key="6">
    <source>
        <dbReference type="PIRSR" id="PIRSR000138-1"/>
    </source>
</evidence>
<dbReference type="InterPro" id="IPR013785">
    <property type="entry name" value="Aldolase_TIM"/>
</dbReference>
<evidence type="ECO:0000313" key="11">
    <source>
        <dbReference type="Proteomes" id="UP000199707"/>
    </source>
</evidence>
<feature type="binding site" evidence="7">
    <location>
        <position position="106"/>
    </location>
    <ligand>
        <name>FMN</name>
        <dbReference type="ChEBI" id="CHEBI:58210"/>
    </ligand>
</feature>
<feature type="binding site" evidence="7">
    <location>
        <begin position="330"/>
        <end position="331"/>
    </location>
    <ligand>
        <name>FMN</name>
        <dbReference type="ChEBI" id="CHEBI:58210"/>
    </ligand>
</feature>
<reference evidence="11" key="1">
    <citation type="submission" date="2016-10" db="EMBL/GenBank/DDBJ databases">
        <authorList>
            <person name="Varghese N."/>
            <person name="Submissions S."/>
        </authorList>
    </citation>
    <scope>NUCLEOTIDE SEQUENCE [LARGE SCALE GENOMIC DNA]</scope>
    <source>
        <strain evidence="11">UNC267MFSha1.1M11</strain>
    </source>
</reference>
<dbReference type="PROSITE" id="PS51349">
    <property type="entry name" value="FMN_HYDROXY_ACID_DH_2"/>
    <property type="match status" value="1"/>
</dbReference>
<dbReference type="SUPFAM" id="SSF51395">
    <property type="entry name" value="FMN-linked oxidoreductases"/>
    <property type="match status" value="1"/>
</dbReference>
<keyword evidence="3 7" id="KW-0288">FMN</keyword>
<reference evidence="10" key="2">
    <citation type="submission" date="2016-10" db="EMBL/GenBank/DDBJ databases">
        <authorList>
            <person name="de Groot N.N."/>
        </authorList>
    </citation>
    <scope>NUCLEOTIDE SEQUENCE [LARGE SCALE GENOMIC DNA]</scope>
    <source>
        <strain evidence="10">UNC267MFSha1.1M11</strain>
    </source>
</reference>
<dbReference type="CDD" id="cd02809">
    <property type="entry name" value="alpha_hydroxyacid_oxid_FMN"/>
    <property type="match status" value="1"/>
</dbReference>
<protein>
    <submittedName>
        <fullName evidence="10">L-lactate dehydrogenase (Cytochrome)</fullName>
    </submittedName>
    <submittedName>
        <fullName evidence="9">Mycofactocin biosynthesis FMN-dependent deaminase MftD</fullName>
    </submittedName>
</protein>
<organism evidence="10 11">
    <name type="scientific">Mycolicibacterium fluoranthenivorans</name>
    <dbReference type="NCBI Taxonomy" id="258505"/>
    <lineage>
        <taxon>Bacteria</taxon>
        <taxon>Bacillati</taxon>
        <taxon>Actinomycetota</taxon>
        <taxon>Actinomycetes</taxon>
        <taxon>Mycobacteriales</taxon>
        <taxon>Mycobacteriaceae</taxon>
        <taxon>Mycolicibacterium</taxon>
    </lineage>
</organism>
<dbReference type="PANTHER" id="PTHR10578">
    <property type="entry name" value="S -2-HYDROXY-ACID OXIDASE-RELATED"/>
    <property type="match status" value="1"/>
</dbReference>
<dbReference type="NCBIfam" id="TIGR03966">
    <property type="entry name" value="actino_HemFlav"/>
    <property type="match status" value="1"/>
</dbReference>
<feature type="active site" description="Proton acceptor" evidence="6">
    <location>
        <position position="276"/>
    </location>
</feature>
<dbReference type="PIRSF" id="PIRSF000138">
    <property type="entry name" value="Al-hdrx_acd_dh"/>
    <property type="match status" value="1"/>
</dbReference>
<feature type="binding site" evidence="7">
    <location>
        <position position="128"/>
    </location>
    <ligand>
        <name>glyoxylate</name>
        <dbReference type="ChEBI" id="CHEBI:36655"/>
    </ligand>
</feature>
<feature type="binding site" evidence="7">
    <location>
        <begin position="307"/>
        <end position="311"/>
    </location>
    <ligand>
        <name>FMN</name>
        <dbReference type="ChEBI" id="CHEBI:58210"/>
    </ligand>
</feature>
<dbReference type="InterPro" id="IPR037396">
    <property type="entry name" value="FMN_HAD"/>
</dbReference>
<dbReference type="RefSeq" id="WP_090355803.1">
    <property type="nucleotide sequence ID" value="NZ_CP059894.1"/>
</dbReference>
<comment type="similarity">
    <text evidence="5">Belongs to the FMN-dependent alpha-hydroxy acid dehydrogenase family.</text>
</comment>
<dbReference type="Proteomes" id="UP000515498">
    <property type="component" value="Chromosome"/>
</dbReference>
<evidence type="ECO:0000256" key="2">
    <source>
        <dbReference type="ARBA" id="ARBA00022630"/>
    </source>
</evidence>
<accession>A0A1G4VW17</accession>
<evidence type="ECO:0000313" key="10">
    <source>
        <dbReference type="EMBL" id="SCX12744.1"/>
    </source>
</evidence>
<dbReference type="InterPro" id="IPR023989">
    <property type="entry name" value="MftD"/>
</dbReference>
<dbReference type="InterPro" id="IPR012133">
    <property type="entry name" value="Alpha-hydoxy_acid_DH_FMN"/>
</dbReference>
<dbReference type="EMBL" id="CP059894">
    <property type="protein sequence ID" value="QNJ95053.1"/>
    <property type="molecule type" value="Genomic_DNA"/>
</dbReference>
<sequence length="388" mass="40907">MAWFETVAEAQRRAAKRLPKSVYSALLAGSEKGTTVSDNTAAFGELGFAPHVAGLSSKRDLATTVMGQAISLPVFISPTGVQAVHPDGEVAVARAAAARGTAMSLSSFASKAIEQVTAANPQTFFQMYWTGTRDQLEARMERARAAGAVGLIMTTDWSFSHGRDWGSPKIPEKMDLRAMARFAPEGLLRPRWLLDFARTGRVPDLTAPNLAEPGATAPTFFGAYGEWMQTPLPTWADIAWLRERWGGPFMLKGVMRVDDARRAVDAGVTAISVSNHGGNNLDGTPASIRALPAIAEAVGAEVEIVLDGGVRRGSDVVKAVALGARAVMLGRAYLWGLAAGGQAGVENVLDVIRGGIDSALLGLGLSSVQELQPSDLVIPDGFARALGV</sequence>
<dbReference type="GO" id="GO:0010181">
    <property type="term" value="F:FMN binding"/>
    <property type="evidence" value="ECO:0007669"/>
    <property type="project" value="InterPro"/>
</dbReference>
<feature type="binding site" evidence="7">
    <location>
        <begin position="78"/>
        <end position="80"/>
    </location>
    <ligand>
        <name>FMN</name>
        <dbReference type="ChEBI" id="CHEBI:58210"/>
    </ligand>
</feature>
<dbReference type="EMBL" id="FMUB01000003">
    <property type="protein sequence ID" value="SCX12744.1"/>
    <property type="molecule type" value="Genomic_DNA"/>
</dbReference>